<proteinExistence type="predicted"/>
<dbReference type="AlphaFoldDB" id="A0AAD3Y748"/>
<evidence type="ECO:0000313" key="2">
    <source>
        <dbReference type="Proteomes" id="UP001279734"/>
    </source>
</evidence>
<protein>
    <submittedName>
        <fullName evidence="1">Uncharacterized protein</fullName>
    </submittedName>
</protein>
<accession>A0AAD3Y748</accession>
<comment type="caution">
    <text evidence="1">The sequence shown here is derived from an EMBL/GenBank/DDBJ whole genome shotgun (WGS) entry which is preliminary data.</text>
</comment>
<evidence type="ECO:0000313" key="1">
    <source>
        <dbReference type="EMBL" id="GMH29146.1"/>
    </source>
</evidence>
<reference evidence="1" key="1">
    <citation type="submission" date="2023-05" db="EMBL/GenBank/DDBJ databases">
        <title>Nepenthes gracilis genome sequencing.</title>
        <authorList>
            <person name="Fukushima K."/>
        </authorList>
    </citation>
    <scope>NUCLEOTIDE SEQUENCE</scope>
    <source>
        <strain evidence="1">SING2019-196</strain>
    </source>
</reference>
<name>A0AAD3Y748_NEPGR</name>
<organism evidence="1 2">
    <name type="scientific">Nepenthes gracilis</name>
    <name type="common">Slender pitcher plant</name>
    <dbReference type="NCBI Taxonomy" id="150966"/>
    <lineage>
        <taxon>Eukaryota</taxon>
        <taxon>Viridiplantae</taxon>
        <taxon>Streptophyta</taxon>
        <taxon>Embryophyta</taxon>
        <taxon>Tracheophyta</taxon>
        <taxon>Spermatophyta</taxon>
        <taxon>Magnoliopsida</taxon>
        <taxon>eudicotyledons</taxon>
        <taxon>Gunneridae</taxon>
        <taxon>Pentapetalae</taxon>
        <taxon>Caryophyllales</taxon>
        <taxon>Nepenthaceae</taxon>
        <taxon>Nepenthes</taxon>
    </lineage>
</organism>
<dbReference type="EMBL" id="BSYO01000036">
    <property type="protein sequence ID" value="GMH29146.1"/>
    <property type="molecule type" value="Genomic_DNA"/>
</dbReference>
<keyword evidence="2" id="KW-1185">Reference proteome</keyword>
<sequence>MLLIKNTLQPARPSTPDVVVVLSTVMNWMGKVTSTLRRVTDAIEPQTIEGRWQENLSECASHVGYNVEPNWPKST</sequence>
<gene>
    <name evidence="1" type="ORF">Nepgr_030989</name>
</gene>
<dbReference type="Proteomes" id="UP001279734">
    <property type="component" value="Unassembled WGS sequence"/>
</dbReference>